<feature type="transmembrane region" description="Helical" evidence="6">
    <location>
        <begin position="15"/>
        <end position="34"/>
    </location>
</feature>
<feature type="domain" description="Amino acid permease/ SLC12A" evidence="7">
    <location>
        <begin position="133"/>
        <end position="320"/>
    </location>
</feature>
<dbReference type="OrthoDB" id="9117841at2"/>
<gene>
    <name evidence="8" type="ORF">DY023_05510</name>
</gene>
<keyword evidence="2" id="KW-1003">Cell membrane</keyword>
<accession>A0A371NVL0</accession>
<name>A0A371NVL0_9MICO</name>
<evidence type="ECO:0000256" key="1">
    <source>
        <dbReference type="ARBA" id="ARBA00004651"/>
    </source>
</evidence>
<evidence type="ECO:0000256" key="2">
    <source>
        <dbReference type="ARBA" id="ARBA00022475"/>
    </source>
</evidence>
<dbReference type="Proteomes" id="UP000262172">
    <property type="component" value="Unassembled WGS sequence"/>
</dbReference>
<dbReference type="GO" id="GO:0005886">
    <property type="term" value="C:plasma membrane"/>
    <property type="evidence" value="ECO:0007669"/>
    <property type="project" value="UniProtKB-SubCell"/>
</dbReference>
<reference evidence="8 9" key="1">
    <citation type="submission" date="2018-08" db="EMBL/GenBank/DDBJ databases">
        <title>Isolation, diversity and antifungal activity of Actinobacteria from cow dung.</title>
        <authorList>
            <person name="Ling L."/>
        </authorList>
    </citation>
    <scope>NUCLEOTIDE SEQUENCE [LARGE SCALE GENOMIC DNA]</scope>
    <source>
        <strain evidence="8 9">NEAU-LLE</strain>
    </source>
</reference>
<feature type="transmembrane region" description="Helical" evidence="6">
    <location>
        <begin position="278"/>
        <end position="298"/>
    </location>
</feature>
<comment type="caution">
    <text evidence="8">The sequence shown here is derived from an EMBL/GenBank/DDBJ whole genome shotgun (WGS) entry which is preliminary data.</text>
</comment>
<keyword evidence="3 6" id="KW-0812">Transmembrane</keyword>
<feature type="transmembrane region" description="Helical" evidence="6">
    <location>
        <begin position="197"/>
        <end position="220"/>
    </location>
</feature>
<dbReference type="GO" id="GO:0022857">
    <property type="term" value="F:transmembrane transporter activity"/>
    <property type="evidence" value="ECO:0007669"/>
    <property type="project" value="InterPro"/>
</dbReference>
<feature type="transmembrane region" description="Helical" evidence="6">
    <location>
        <begin position="89"/>
        <end position="111"/>
    </location>
</feature>
<evidence type="ECO:0000313" key="9">
    <source>
        <dbReference type="Proteomes" id="UP000262172"/>
    </source>
</evidence>
<dbReference type="InterPro" id="IPR050367">
    <property type="entry name" value="APC_superfamily"/>
</dbReference>
<dbReference type="Gene3D" id="1.20.1740.10">
    <property type="entry name" value="Amino acid/polyamine transporter I"/>
    <property type="match status" value="2"/>
</dbReference>
<evidence type="ECO:0000256" key="5">
    <source>
        <dbReference type="ARBA" id="ARBA00023136"/>
    </source>
</evidence>
<dbReference type="Pfam" id="PF00324">
    <property type="entry name" value="AA_permease"/>
    <property type="match status" value="1"/>
</dbReference>
<organism evidence="8 9">
    <name type="scientific">Microbacterium bovistercoris</name>
    <dbReference type="NCBI Taxonomy" id="2293570"/>
    <lineage>
        <taxon>Bacteria</taxon>
        <taxon>Bacillati</taxon>
        <taxon>Actinomycetota</taxon>
        <taxon>Actinomycetes</taxon>
        <taxon>Micrococcales</taxon>
        <taxon>Microbacteriaceae</taxon>
        <taxon>Microbacterium</taxon>
    </lineage>
</organism>
<feature type="transmembrane region" description="Helical" evidence="6">
    <location>
        <begin position="46"/>
        <end position="69"/>
    </location>
</feature>
<dbReference type="PIRSF" id="PIRSF006060">
    <property type="entry name" value="AA_transporter"/>
    <property type="match status" value="1"/>
</dbReference>
<comment type="subcellular location">
    <subcellularLocation>
        <location evidence="1">Cell membrane</location>
        <topology evidence="1">Multi-pass membrane protein</topology>
    </subcellularLocation>
</comment>
<sequence>MATHPAGLVGGRLGLLPGIALYLASVLGTGLLVLPGLAAQTAGPASILSVAAVTLLAIPLAGAFAALAARHPDPGGVAAYARRTLGPTAARAAGYWFMFGVAAGGCVVALLGARYVATVLGIDEAAVPVIALGWEVGTHISGEFRRPRRTIPIATTVTLVLSGAGYLVLQIVTVGALGPRAGEGDVVLLDLARAGDLPGAPMLIGAAAGIVALGVMNVYLAAFAKLGASLASAGDLPGWFAKGVENGRVPRRALLLTGFVVMLYFCAALATGGQLQPFILIHTASMVAIYVIGMIAAVRLLPRGTAGHRFAVVAVVLTTLLLPLAGIALVVPLLLAAAAVVVSVVRRRRGA</sequence>
<dbReference type="PANTHER" id="PTHR42770">
    <property type="entry name" value="AMINO ACID TRANSPORTER-RELATED"/>
    <property type="match status" value="1"/>
</dbReference>
<protein>
    <submittedName>
        <fullName evidence="8">Amino acid permease</fullName>
    </submittedName>
</protein>
<keyword evidence="5 6" id="KW-0472">Membrane</keyword>
<proteinExistence type="predicted"/>
<evidence type="ECO:0000256" key="4">
    <source>
        <dbReference type="ARBA" id="ARBA00022989"/>
    </source>
</evidence>
<dbReference type="InterPro" id="IPR002293">
    <property type="entry name" value="AA/rel_permease1"/>
</dbReference>
<dbReference type="AlphaFoldDB" id="A0A371NVL0"/>
<keyword evidence="9" id="KW-1185">Reference proteome</keyword>
<dbReference type="Pfam" id="PF13520">
    <property type="entry name" value="AA_permease_2"/>
    <property type="match status" value="1"/>
</dbReference>
<dbReference type="EMBL" id="QUAB01000033">
    <property type="protein sequence ID" value="REJ06668.1"/>
    <property type="molecule type" value="Genomic_DNA"/>
</dbReference>
<dbReference type="PANTHER" id="PTHR42770:SF13">
    <property type="entry name" value="L-METHIONINE_BRANCHED-CHAIN AMINO ACID EXPORTER YJEH"/>
    <property type="match status" value="1"/>
</dbReference>
<feature type="transmembrane region" description="Helical" evidence="6">
    <location>
        <begin position="253"/>
        <end position="272"/>
    </location>
</feature>
<evidence type="ECO:0000256" key="6">
    <source>
        <dbReference type="SAM" id="Phobius"/>
    </source>
</evidence>
<feature type="transmembrane region" description="Helical" evidence="6">
    <location>
        <begin position="310"/>
        <end position="342"/>
    </location>
</feature>
<evidence type="ECO:0000259" key="7">
    <source>
        <dbReference type="Pfam" id="PF00324"/>
    </source>
</evidence>
<evidence type="ECO:0000256" key="3">
    <source>
        <dbReference type="ARBA" id="ARBA00022692"/>
    </source>
</evidence>
<dbReference type="InterPro" id="IPR004841">
    <property type="entry name" value="AA-permease/SLC12A_dom"/>
</dbReference>
<evidence type="ECO:0000313" key="8">
    <source>
        <dbReference type="EMBL" id="REJ06668.1"/>
    </source>
</evidence>
<feature type="transmembrane region" description="Helical" evidence="6">
    <location>
        <begin position="153"/>
        <end position="177"/>
    </location>
</feature>
<keyword evidence="4 6" id="KW-1133">Transmembrane helix</keyword>